<name>W6T903_9LACO</name>
<comment type="caution">
    <text evidence="2">The sequence shown here is derived from an EMBL/GenBank/DDBJ whole genome shotgun (WGS) entry which is preliminary data.</text>
</comment>
<dbReference type="PATRIC" id="fig|1400520.3.peg.1019"/>
<feature type="transmembrane region" description="Helical" evidence="1">
    <location>
        <begin position="175"/>
        <end position="192"/>
    </location>
</feature>
<feature type="transmembrane region" description="Helical" evidence="1">
    <location>
        <begin position="316"/>
        <end position="336"/>
    </location>
</feature>
<feature type="transmembrane region" description="Helical" evidence="1">
    <location>
        <begin position="147"/>
        <end position="168"/>
    </location>
</feature>
<organism evidence="2 3">
    <name type="scientific">Lactiplantibacillus fabifermentans T30PCM01</name>
    <dbReference type="NCBI Taxonomy" id="1400520"/>
    <lineage>
        <taxon>Bacteria</taxon>
        <taxon>Bacillati</taxon>
        <taxon>Bacillota</taxon>
        <taxon>Bacilli</taxon>
        <taxon>Lactobacillales</taxon>
        <taxon>Lactobacillaceae</taxon>
        <taxon>Lactiplantibacillus</taxon>
    </lineage>
</organism>
<sequence length="408" mass="46796">MLAGFNRRVDKLSGSQLYLWAFGILYTYMFIMTSVVTIPHGVIVSIIVKVLALGLVGFKLFFVDKFSQREILFIVFFTLVLILSYYYSSSSDMLVVAVMCLGAKNVNFRDICRIALYIGAALLVTFLLLSLVNVIPNYVYGDRNSFGISYTTDFAAHVFYLACTYIYLRFDVLKWWDFALVIVLTAFVQFFTHTDVDVISLLILLFVMVIYRFRVSWSKHFKPVLIFLRTSWIWLLIFPGIIIGLSMKYDANNAIFTKINDLISNRLYYGSYAFTSYGVRLFGQPVLESGWGGANGYDTYHNAASQVTYFFIDSSYINMLVKFGLALSIVFLYLFLLTSYKDTKQNNFKIPLILLVIFASSIIDQHLFELAYNPFVLVIFANHRHLGSDNALRRPASQKRGVLKHARK</sequence>
<dbReference type="AlphaFoldDB" id="W6T903"/>
<evidence type="ECO:0000256" key="1">
    <source>
        <dbReference type="SAM" id="Phobius"/>
    </source>
</evidence>
<dbReference type="eggNOG" id="ENOG5032W9S">
    <property type="taxonomic scope" value="Bacteria"/>
</dbReference>
<reference evidence="2 3" key="1">
    <citation type="journal article" date="2014" name="Genome Announc.">
        <title>Genome Sequence of Lactobacillus fabifermentans Strain T30PCM01, Isolated from Fermenting Grape Marc.</title>
        <authorList>
            <person name="Treu L."/>
            <person name="Vendramin V."/>
            <person name="Bovo B."/>
            <person name="Giacomini A."/>
            <person name="Corich V."/>
            <person name="Campanaro S."/>
        </authorList>
    </citation>
    <scope>NUCLEOTIDE SEQUENCE [LARGE SCALE GENOMIC DNA]</scope>
    <source>
        <strain evidence="2 3">T30PCM01</strain>
    </source>
</reference>
<dbReference type="Proteomes" id="UP000019247">
    <property type="component" value="Unassembled WGS sequence"/>
</dbReference>
<feature type="transmembrane region" description="Helical" evidence="1">
    <location>
        <begin position="348"/>
        <end position="368"/>
    </location>
</feature>
<feature type="transmembrane region" description="Helical" evidence="1">
    <location>
        <begin position="42"/>
        <end position="62"/>
    </location>
</feature>
<gene>
    <name evidence="2" type="ORF">LFAB_05215</name>
</gene>
<dbReference type="EMBL" id="AWWK01000024">
    <property type="protein sequence ID" value="ETY74889.1"/>
    <property type="molecule type" value="Genomic_DNA"/>
</dbReference>
<feature type="transmembrane region" description="Helical" evidence="1">
    <location>
        <begin position="115"/>
        <end position="135"/>
    </location>
</feature>
<dbReference type="STRING" id="1400520.LFAB_05215"/>
<keyword evidence="1" id="KW-0812">Transmembrane</keyword>
<proteinExistence type="predicted"/>
<evidence type="ECO:0008006" key="4">
    <source>
        <dbReference type="Google" id="ProtNLM"/>
    </source>
</evidence>
<evidence type="ECO:0000313" key="2">
    <source>
        <dbReference type="EMBL" id="ETY74889.1"/>
    </source>
</evidence>
<feature type="transmembrane region" description="Helical" evidence="1">
    <location>
        <begin position="226"/>
        <end position="247"/>
    </location>
</feature>
<feature type="transmembrane region" description="Helical" evidence="1">
    <location>
        <begin position="17"/>
        <end position="36"/>
    </location>
</feature>
<accession>W6T903</accession>
<feature type="transmembrane region" description="Helical" evidence="1">
    <location>
        <begin position="198"/>
        <end position="214"/>
    </location>
</feature>
<keyword evidence="1" id="KW-1133">Transmembrane helix</keyword>
<dbReference type="HOGENOM" id="CLU_032630_0_0_9"/>
<protein>
    <recommendedName>
        <fullName evidence="4">Polysaccharide polymerase</fullName>
    </recommendedName>
</protein>
<keyword evidence="1" id="KW-0472">Membrane</keyword>
<evidence type="ECO:0000313" key="3">
    <source>
        <dbReference type="Proteomes" id="UP000019247"/>
    </source>
</evidence>
<feature type="transmembrane region" description="Helical" evidence="1">
    <location>
        <begin position="71"/>
        <end position="87"/>
    </location>
</feature>